<gene>
    <name evidence="2" type="ORF">IX91_18065</name>
</gene>
<dbReference type="GeneID" id="23446640"/>
<dbReference type="eggNOG" id="COG2606">
    <property type="taxonomic scope" value="Bacteria"/>
</dbReference>
<dbReference type="GO" id="GO:0002161">
    <property type="term" value="F:aminoacyl-tRNA deacylase activity"/>
    <property type="evidence" value="ECO:0007669"/>
    <property type="project" value="InterPro"/>
</dbReference>
<protein>
    <submittedName>
        <fullName evidence="2">Membrane protein</fullName>
    </submittedName>
</protein>
<dbReference type="CDD" id="cd04333">
    <property type="entry name" value="ProX_deacylase"/>
    <property type="match status" value="1"/>
</dbReference>
<dbReference type="RefSeq" id="WP_004749055.1">
    <property type="nucleotide sequence ID" value="NZ_CP009355.1"/>
</dbReference>
<organism evidence="2 3">
    <name type="scientific">Vibrio tubiashii ATCC 19109</name>
    <dbReference type="NCBI Taxonomy" id="1051646"/>
    <lineage>
        <taxon>Bacteria</taxon>
        <taxon>Pseudomonadati</taxon>
        <taxon>Pseudomonadota</taxon>
        <taxon>Gammaproteobacteria</taxon>
        <taxon>Vibrionales</taxon>
        <taxon>Vibrionaceae</taxon>
        <taxon>Vibrio</taxon>
        <taxon>Vibrio oreintalis group</taxon>
    </lineage>
</organism>
<dbReference type="Gene3D" id="3.90.960.10">
    <property type="entry name" value="YbaK/aminoacyl-tRNA synthetase-associated domain"/>
    <property type="match status" value="1"/>
</dbReference>
<reference evidence="2 3" key="1">
    <citation type="submission" date="2014-08" db="EMBL/GenBank/DDBJ databases">
        <title>First Complete Genome Sequence of the Shellfish Pathogen Vibrio tubiashii.</title>
        <authorList>
            <person name="Richards G.P."/>
            <person name="Needleman D.S."/>
            <person name="Watson M.A."/>
            <person name="Bono J.L."/>
        </authorList>
    </citation>
    <scope>NUCLEOTIDE SEQUENCE [LARGE SCALE GENOMIC DNA]</scope>
    <source>
        <strain evidence="2 3">ATCC 19109</strain>
    </source>
</reference>
<evidence type="ECO:0000259" key="1">
    <source>
        <dbReference type="Pfam" id="PF04073"/>
    </source>
</evidence>
<dbReference type="Pfam" id="PF04073">
    <property type="entry name" value="tRNA_edit"/>
    <property type="match status" value="1"/>
</dbReference>
<dbReference type="Proteomes" id="UP000030071">
    <property type="component" value="Chromosome 2"/>
</dbReference>
<dbReference type="AlphaFoldDB" id="A0A0A0SII6"/>
<sequence>MSTELKASSIKVQDFLSSRGHDFVIQQMPASTRTAVEAADAIGCGVAQIAKSLIFKNGQTGEAVLIVASGTNMVCADKIEQQTGIPLEKANAAFVREKVGYAIGGVPPVAHTAKVQTLLDQDLKQYGEIWAAAGTPNTVFRLKAADLDSLTGGQWLDVAKR</sequence>
<dbReference type="KEGG" id="vtu:IX91_18065"/>
<proteinExistence type="predicted"/>
<dbReference type="PATRIC" id="fig|1051646.9.peg.3532"/>
<dbReference type="SUPFAM" id="SSF55826">
    <property type="entry name" value="YbaK/ProRS associated domain"/>
    <property type="match status" value="1"/>
</dbReference>
<name>A0A0A0SII6_9VIBR</name>
<feature type="domain" description="YbaK/aminoacyl-tRNA synthetase-associated" evidence="1">
    <location>
        <begin position="31"/>
        <end position="148"/>
    </location>
</feature>
<dbReference type="PANTHER" id="PTHR30411">
    <property type="entry name" value="CYTOPLASMIC PROTEIN"/>
    <property type="match status" value="1"/>
</dbReference>
<dbReference type="InterPro" id="IPR007214">
    <property type="entry name" value="YbaK/aa-tRNA-synth-assoc-dom"/>
</dbReference>
<accession>A0A0A0SII6</accession>
<evidence type="ECO:0000313" key="2">
    <source>
        <dbReference type="EMBL" id="AIW16006.1"/>
    </source>
</evidence>
<dbReference type="STRING" id="1051646.IX91_18065"/>
<evidence type="ECO:0000313" key="3">
    <source>
        <dbReference type="Proteomes" id="UP000030071"/>
    </source>
</evidence>
<dbReference type="PANTHER" id="PTHR30411:SF1">
    <property type="entry name" value="CYTOPLASMIC PROTEIN"/>
    <property type="match status" value="1"/>
</dbReference>
<dbReference type="HOGENOM" id="CLU_094875_0_0_6"/>
<dbReference type="EMBL" id="CP009355">
    <property type="protein sequence ID" value="AIW16006.1"/>
    <property type="molecule type" value="Genomic_DNA"/>
</dbReference>
<dbReference type="InterPro" id="IPR036754">
    <property type="entry name" value="YbaK/aa-tRNA-synt-asso_dom_sf"/>
</dbReference>